<evidence type="ECO:0000313" key="3">
    <source>
        <dbReference type="Proteomes" id="UP000006241"/>
    </source>
</evidence>
<comment type="caution">
    <text evidence="2">The sequence shown here is derived from an EMBL/GenBank/DDBJ whole genome shotgun (WGS) entry which is preliminary data.</text>
</comment>
<reference evidence="2 3" key="1">
    <citation type="submission" date="2009-01" db="EMBL/GenBank/DDBJ databases">
        <authorList>
            <person name="Qin X."/>
            <person name="Bachman B."/>
            <person name="Battles P."/>
            <person name="Bell A."/>
            <person name="Bess C."/>
            <person name="Bickham C."/>
            <person name="Chaboub L."/>
            <person name="Chen D."/>
            <person name="Coyle M."/>
            <person name="Deiros D.R."/>
            <person name="Dinh H."/>
            <person name="Forbes L."/>
            <person name="Fowler G."/>
            <person name="Francisco L."/>
            <person name="Fu Q."/>
            <person name="Gubbala S."/>
            <person name="Hale W."/>
            <person name="Han Y."/>
            <person name="Hemphill L."/>
            <person name="Highlander S.K."/>
            <person name="Hirani K."/>
            <person name="Hogues M."/>
            <person name="Jackson L."/>
            <person name="Jakkamsetti A."/>
            <person name="Javaid M."/>
            <person name="Jiang H."/>
            <person name="Korchina V."/>
            <person name="Kovar C."/>
            <person name="Lara F."/>
            <person name="Lee S."/>
            <person name="Mata R."/>
            <person name="Mathew T."/>
            <person name="Moen C."/>
            <person name="Morales K."/>
            <person name="Munidasa M."/>
            <person name="Nazareth L."/>
            <person name="Ngo R."/>
            <person name="Nguyen L."/>
            <person name="Okwuonu G."/>
            <person name="Ongeri F."/>
            <person name="Patil S."/>
            <person name="Petrosino J."/>
            <person name="Pham C."/>
            <person name="Pham P."/>
            <person name="Pu L.-L."/>
            <person name="Puazo M."/>
            <person name="Raj R."/>
            <person name="Reid J."/>
            <person name="Rouhana J."/>
            <person name="Saada N."/>
            <person name="Shang Y."/>
            <person name="Simmons D."/>
            <person name="Thornton R."/>
            <person name="Warren J."/>
            <person name="Weissenberger G."/>
            <person name="Zhang J."/>
            <person name="Zhang L."/>
            <person name="Zhou C."/>
            <person name="Zhu D."/>
            <person name="Muzny D."/>
            <person name="Worley K."/>
            <person name="Gibbs R."/>
        </authorList>
    </citation>
    <scope>NUCLEOTIDE SEQUENCE [LARGE SCALE GENOMIC DNA]</scope>
    <source>
        <strain evidence="2 3">ATCC 33300</strain>
    </source>
</reference>
<dbReference type="AlphaFoldDB" id="C2G0E4"/>
<dbReference type="PANTHER" id="PTHR48079">
    <property type="entry name" value="PROTEIN YEEZ"/>
    <property type="match status" value="1"/>
</dbReference>
<evidence type="ECO:0000259" key="1">
    <source>
        <dbReference type="Pfam" id="PF01370"/>
    </source>
</evidence>
<dbReference type="Pfam" id="PF01370">
    <property type="entry name" value="Epimerase"/>
    <property type="match status" value="1"/>
</dbReference>
<dbReference type="InterPro" id="IPR001509">
    <property type="entry name" value="Epimerase_deHydtase"/>
</dbReference>
<dbReference type="Gene3D" id="3.40.50.720">
    <property type="entry name" value="NAD(P)-binding Rossmann-like Domain"/>
    <property type="match status" value="1"/>
</dbReference>
<dbReference type="InterPro" id="IPR036291">
    <property type="entry name" value="NAD(P)-bd_dom_sf"/>
</dbReference>
<dbReference type="GO" id="GO:0004029">
    <property type="term" value="F:aldehyde dehydrogenase (NAD+) activity"/>
    <property type="evidence" value="ECO:0007669"/>
    <property type="project" value="TreeGrafter"/>
</dbReference>
<dbReference type="SUPFAM" id="SSF51735">
    <property type="entry name" value="NAD(P)-binding Rossmann-fold domains"/>
    <property type="match status" value="1"/>
</dbReference>
<organism evidence="2 3">
    <name type="scientific">Sphingobacterium spiritivorum ATCC 33300</name>
    <dbReference type="NCBI Taxonomy" id="525372"/>
    <lineage>
        <taxon>Bacteria</taxon>
        <taxon>Pseudomonadati</taxon>
        <taxon>Bacteroidota</taxon>
        <taxon>Sphingobacteriia</taxon>
        <taxon>Sphingobacteriales</taxon>
        <taxon>Sphingobacteriaceae</taxon>
        <taxon>Sphingobacterium</taxon>
    </lineage>
</organism>
<evidence type="ECO:0000313" key="2">
    <source>
        <dbReference type="EMBL" id="EEI91324.1"/>
    </source>
</evidence>
<dbReference type="GO" id="GO:0005737">
    <property type="term" value="C:cytoplasm"/>
    <property type="evidence" value="ECO:0007669"/>
    <property type="project" value="TreeGrafter"/>
</dbReference>
<dbReference type="HOGENOM" id="CLU_007383_6_0_10"/>
<protein>
    <submittedName>
        <fullName evidence="2">NAD dependent epimerase/dehydratase family protein</fullName>
    </submittedName>
</protein>
<dbReference type="Proteomes" id="UP000006241">
    <property type="component" value="Unassembled WGS sequence"/>
</dbReference>
<sequence length="325" mass="35631">MILVTGGTGFLGSTLIKQLIDEGVAVVATKRSESVIPEYLKSSSLIQWVDADINDYFALEEAFEGISHVFHCAAMISYQPKDASQMMKVNIEGTRHIVNLCLQHSARLVHVSSIAALGTSKSRQPVTEQDKWEYDSKISKYSLSKYESELEVWRGVVEGLDAVIVNPSVIIGATAGKKGSGAIFSLVDKGLKVYPTGSVGVVDVEDVAKLMIILMNKTEISGERFILNTENLTNKALLDRISILMQKPEPTIAASPTLLSIAWRAAKFVSYFNNKPPAITKDSARASSAKLAYSNKKIIEATQYSFKPLDETLKEITSTYQTKTE</sequence>
<gene>
    <name evidence="2" type="ORF">HMPREF0765_3044</name>
</gene>
<name>C2G0E4_SPHSI</name>
<proteinExistence type="predicted"/>
<dbReference type="RefSeq" id="WP_003008698.1">
    <property type="nucleotide sequence ID" value="NZ_GG668632.1"/>
</dbReference>
<dbReference type="EMBL" id="ACHB01000070">
    <property type="protein sequence ID" value="EEI91324.1"/>
    <property type="molecule type" value="Genomic_DNA"/>
</dbReference>
<accession>C2G0E4</accession>
<dbReference type="PANTHER" id="PTHR48079:SF6">
    <property type="entry name" value="NAD(P)-BINDING DOMAIN-CONTAINING PROTEIN-RELATED"/>
    <property type="match status" value="1"/>
</dbReference>
<dbReference type="InterPro" id="IPR051783">
    <property type="entry name" value="NAD(P)-dependent_oxidoreduct"/>
</dbReference>
<feature type="domain" description="NAD-dependent epimerase/dehydratase" evidence="1">
    <location>
        <begin position="2"/>
        <end position="219"/>
    </location>
</feature>